<evidence type="ECO:0000256" key="2">
    <source>
        <dbReference type="ARBA" id="ARBA00022553"/>
    </source>
</evidence>
<keyword evidence="4" id="KW-0479">Metal-binding</keyword>
<dbReference type="SUPFAM" id="SSF55781">
    <property type="entry name" value="GAF domain-like"/>
    <property type="match status" value="1"/>
</dbReference>
<reference evidence="19" key="1">
    <citation type="journal article" date="2014" name="Int. J. Syst. Evol. Microbiol.">
        <title>Complete genome sequence of Corynebacterium casei LMG S-19264T (=DSM 44701T), isolated from a smear-ripened cheese.</title>
        <authorList>
            <consortium name="US DOE Joint Genome Institute (JGI-PGF)"/>
            <person name="Walter F."/>
            <person name="Albersmeier A."/>
            <person name="Kalinowski J."/>
            <person name="Ruckert C."/>
        </authorList>
    </citation>
    <scope>NUCLEOTIDE SEQUENCE</scope>
    <source>
        <strain evidence="19">JCM 4988</strain>
    </source>
</reference>
<gene>
    <name evidence="19" type="ORF">GCM10010387_51850</name>
</gene>
<protein>
    <recommendedName>
        <fullName evidence="1">protein-serine/threonine phosphatase</fullName>
        <ecNumber evidence="1">3.1.3.16</ecNumber>
    </recommendedName>
    <alternativeName>
        <fullName evidence="15">Protein-serine/threonine phosphatase</fullName>
    </alternativeName>
    <alternativeName>
        <fullName evidence="14">Serine/threonine-protein kinase</fullName>
    </alternativeName>
</protein>
<evidence type="ECO:0000256" key="5">
    <source>
        <dbReference type="ARBA" id="ARBA00022741"/>
    </source>
</evidence>
<evidence type="ECO:0000259" key="18">
    <source>
        <dbReference type="SMART" id="SM00331"/>
    </source>
</evidence>
<evidence type="ECO:0000256" key="6">
    <source>
        <dbReference type="ARBA" id="ARBA00022777"/>
    </source>
</evidence>
<evidence type="ECO:0000256" key="13">
    <source>
        <dbReference type="ARBA" id="ARBA00056274"/>
    </source>
</evidence>
<comment type="function">
    <text evidence="13">Primarily acts as an independent SigF regulator that is sensitive to the osmosensory signal, mediating the cross talk of PknD with the SigF regulon. Possesses both phosphatase and kinase activities. The kinase domain functions as a classic anti-sigma factor-like kinase to phosphorylate the anti-anti-sigma factor domain at the canonical regulatory site, and the phosphatase domain antagonizes this activity.</text>
</comment>
<name>A0A918V0B8_9ACTN</name>
<dbReference type="InterPro" id="IPR052016">
    <property type="entry name" value="Bact_Sigma-Reg"/>
</dbReference>
<keyword evidence="7" id="KW-0378">Hydrolase</keyword>
<keyword evidence="10" id="KW-0904">Protein phosphatase</keyword>
<evidence type="ECO:0000256" key="15">
    <source>
        <dbReference type="ARBA" id="ARBA00081350"/>
    </source>
</evidence>
<dbReference type="Gene3D" id="3.30.450.40">
    <property type="match status" value="1"/>
</dbReference>
<evidence type="ECO:0000256" key="9">
    <source>
        <dbReference type="ARBA" id="ARBA00022842"/>
    </source>
</evidence>
<dbReference type="Proteomes" id="UP000630936">
    <property type="component" value="Unassembled WGS sequence"/>
</dbReference>
<evidence type="ECO:0000256" key="10">
    <source>
        <dbReference type="ARBA" id="ARBA00022912"/>
    </source>
</evidence>
<feature type="region of interest" description="Disordered" evidence="17">
    <location>
        <begin position="209"/>
        <end position="232"/>
    </location>
</feature>
<dbReference type="Pfam" id="PF07228">
    <property type="entry name" value="SpoIIE"/>
    <property type="match status" value="1"/>
</dbReference>
<dbReference type="PANTHER" id="PTHR43156">
    <property type="entry name" value="STAGE II SPORULATION PROTEIN E-RELATED"/>
    <property type="match status" value="1"/>
</dbReference>
<feature type="domain" description="PPM-type phosphatase" evidence="18">
    <location>
        <begin position="470"/>
        <end position="687"/>
    </location>
</feature>
<keyword evidence="16" id="KW-0175">Coiled coil</keyword>
<dbReference type="GO" id="GO:0004722">
    <property type="term" value="F:protein serine/threonine phosphatase activity"/>
    <property type="evidence" value="ECO:0007669"/>
    <property type="project" value="UniProtKB-EC"/>
</dbReference>
<keyword evidence="5" id="KW-0547">Nucleotide-binding</keyword>
<dbReference type="EC" id="3.1.3.16" evidence="1"/>
<dbReference type="SMART" id="SM00331">
    <property type="entry name" value="PP2C_SIG"/>
    <property type="match status" value="1"/>
</dbReference>
<dbReference type="Gene3D" id="3.60.40.10">
    <property type="entry name" value="PPM-type phosphatase domain"/>
    <property type="match status" value="1"/>
</dbReference>
<accession>A0A918V0B8</accession>
<sequence length="709" mass="76307">MEGRRESPTVTGPDGEPAVPARELLQAQERAIGALEELNRVRQAYEASERARNQSLQVATVLFALLGQTQAQVAGLSRRLESLQAAPDVLSVDIESIHMRLMRATTQEGDLRVQLNRAESERERAQAVADLAARRIQALESELRKYRGVDNSTVTGATGAIALPQQSTGPTDEDGELDHVDATLRKVREVLDREHRTVAEIASELRADDAPRGDTDTVPSERPLPVNVPGSGPADLDEELFETIPHNAERTATSLVPRRDDDRMRFVGAATRRISRGIDPDEIVQGLCRATVPTFADAILVHLRHPLPVGDERPVSPFVLRLRQRYATLDVTRSGGTTAVDLTRCTAVSEVRSSGALSEVLRRVRPVFGDSAEASAALHELLGENFESPQTGRVILAPLRGRHRIIGTAVFLRRPDRRPFEPGDLLAAAQLTAQTALGIDKAILYGREAYIADELQRIMLPEGLPPAAGVRLASRYLPASETARVGSDWYDAVPLPGSRVALVVGDVMGHSMASATIMGQFRTTVLTLAGLDLSPQEVLRHLDEQAQRLGHDHMATCMYAVYDPITHRVVLANAGHPPPILLHPDGRAEVLHIPPGPPIGVGGPEFQTVELAAPAGATLLLYTNGLVESRLQDVWAGIEQLRGRLAATAQRTGPGLPPPLEALCDDALEMLGPGSRDDDIALLAAHFEGLTTSDVPGGAPAEEAPAPGP</sequence>
<dbReference type="InterPro" id="IPR036457">
    <property type="entry name" value="PPM-type-like_dom_sf"/>
</dbReference>
<dbReference type="FunFam" id="3.60.40.10:FF:000005">
    <property type="entry name" value="Serine/threonine protein phosphatase"/>
    <property type="match status" value="1"/>
</dbReference>
<keyword evidence="9" id="KW-0460">Magnesium</keyword>
<keyword evidence="3" id="KW-0808">Transferase</keyword>
<dbReference type="InterPro" id="IPR029016">
    <property type="entry name" value="GAF-like_dom_sf"/>
</dbReference>
<dbReference type="AlphaFoldDB" id="A0A918V0B8"/>
<comment type="caution">
    <text evidence="19">The sequence shown here is derived from an EMBL/GenBank/DDBJ whole genome shotgun (WGS) entry which is preliminary data.</text>
</comment>
<evidence type="ECO:0000256" key="8">
    <source>
        <dbReference type="ARBA" id="ARBA00022840"/>
    </source>
</evidence>
<dbReference type="GO" id="GO:0016301">
    <property type="term" value="F:kinase activity"/>
    <property type="evidence" value="ECO:0007669"/>
    <property type="project" value="UniProtKB-KW"/>
</dbReference>
<dbReference type="GO" id="GO:0046872">
    <property type="term" value="F:metal ion binding"/>
    <property type="evidence" value="ECO:0007669"/>
    <property type="project" value="UniProtKB-KW"/>
</dbReference>
<evidence type="ECO:0000313" key="19">
    <source>
        <dbReference type="EMBL" id="GGZ51102.1"/>
    </source>
</evidence>
<proteinExistence type="predicted"/>
<dbReference type="InterPro" id="IPR001932">
    <property type="entry name" value="PPM-type_phosphatase-like_dom"/>
</dbReference>
<evidence type="ECO:0000256" key="4">
    <source>
        <dbReference type="ARBA" id="ARBA00022723"/>
    </source>
</evidence>
<evidence type="ECO:0000256" key="11">
    <source>
        <dbReference type="ARBA" id="ARBA00023211"/>
    </source>
</evidence>
<reference evidence="19" key="2">
    <citation type="submission" date="2020-09" db="EMBL/GenBank/DDBJ databases">
        <authorList>
            <person name="Sun Q."/>
            <person name="Ohkuma M."/>
        </authorList>
    </citation>
    <scope>NUCLEOTIDE SEQUENCE</scope>
    <source>
        <strain evidence="19">JCM 4988</strain>
    </source>
</reference>
<feature type="region of interest" description="Disordered" evidence="17">
    <location>
        <begin position="157"/>
        <end position="176"/>
    </location>
</feature>
<organism evidence="19 20">
    <name type="scientific">Streptomyces inusitatus</name>
    <dbReference type="NCBI Taxonomy" id="68221"/>
    <lineage>
        <taxon>Bacteria</taxon>
        <taxon>Bacillati</taxon>
        <taxon>Actinomycetota</taxon>
        <taxon>Actinomycetes</taxon>
        <taxon>Kitasatosporales</taxon>
        <taxon>Streptomycetaceae</taxon>
        <taxon>Streptomyces</taxon>
    </lineage>
</organism>
<feature type="coiled-coil region" evidence="16">
    <location>
        <begin position="115"/>
        <end position="149"/>
    </location>
</feature>
<dbReference type="PANTHER" id="PTHR43156:SF2">
    <property type="entry name" value="STAGE II SPORULATION PROTEIN E"/>
    <property type="match status" value="1"/>
</dbReference>
<evidence type="ECO:0000256" key="17">
    <source>
        <dbReference type="SAM" id="MobiDB-lite"/>
    </source>
</evidence>
<keyword evidence="11" id="KW-0464">Manganese</keyword>
<dbReference type="EMBL" id="BMWG01000020">
    <property type="protein sequence ID" value="GGZ51102.1"/>
    <property type="molecule type" value="Genomic_DNA"/>
</dbReference>
<evidence type="ECO:0000256" key="7">
    <source>
        <dbReference type="ARBA" id="ARBA00022801"/>
    </source>
</evidence>
<evidence type="ECO:0000313" key="20">
    <source>
        <dbReference type="Proteomes" id="UP000630936"/>
    </source>
</evidence>
<evidence type="ECO:0000256" key="16">
    <source>
        <dbReference type="SAM" id="Coils"/>
    </source>
</evidence>
<evidence type="ECO:0000256" key="1">
    <source>
        <dbReference type="ARBA" id="ARBA00013081"/>
    </source>
</evidence>
<dbReference type="GO" id="GO:0005524">
    <property type="term" value="F:ATP binding"/>
    <property type="evidence" value="ECO:0007669"/>
    <property type="project" value="UniProtKB-KW"/>
</dbReference>
<keyword evidence="8" id="KW-0067">ATP-binding</keyword>
<keyword evidence="6" id="KW-0418">Kinase</keyword>
<comment type="catalytic activity">
    <reaction evidence="12">
        <text>O-phospho-L-seryl-[protein] + H2O = L-seryl-[protein] + phosphate</text>
        <dbReference type="Rhea" id="RHEA:20629"/>
        <dbReference type="Rhea" id="RHEA-COMP:9863"/>
        <dbReference type="Rhea" id="RHEA-COMP:11604"/>
        <dbReference type="ChEBI" id="CHEBI:15377"/>
        <dbReference type="ChEBI" id="CHEBI:29999"/>
        <dbReference type="ChEBI" id="CHEBI:43474"/>
        <dbReference type="ChEBI" id="CHEBI:83421"/>
        <dbReference type="EC" id="3.1.3.16"/>
    </reaction>
</comment>
<keyword evidence="2" id="KW-0597">Phosphoprotein</keyword>
<evidence type="ECO:0000256" key="12">
    <source>
        <dbReference type="ARBA" id="ARBA00047761"/>
    </source>
</evidence>
<evidence type="ECO:0000256" key="14">
    <source>
        <dbReference type="ARBA" id="ARBA00075117"/>
    </source>
</evidence>
<keyword evidence="20" id="KW-1185">Reference proteome</keyword>
<evidence type="ECO:0000256" key="3">
    <source>
        <dbReference type="ARBA" id="ARBA00022679"/>
    </source>
</evidence>